<dbReference type="AlphaFoldDB" id="A0A0D8ZRC5"/>
<proteinExistence type="predicted"/>
<evidence type="ECO:0000313" key="3">
    <source>
        <dbReference type="EMBL" id="KJH71270.1"/>
    </source>
</evidence>
<comment type="caution">
    <text evidence="3">The sequence shown here is derived from an EMBL/GenBank/DDBJ whole genome shotgun (WGS) entry which is preliminary data.</text>
</comment>
<dbReference type="OrthoDB" id="563554at2"/>
<keyword evidence="2" id="KW-0732">Signal</keyword>
<dbReference type="Proteomes" id="UP000032452">
    <property type="component" value="Unassembled WGS sequence"/>
</dbReference>
<protein>
    <recommendedName>
        <fullName evidence="5">YtkA-like domain-containing protein</fullName>
    </recommendedName>
</protein>
<feature type="chain" id="PRO_5002337228" description="YtkA-like domain-containing protein" evidence="2">
    <location>
        <begin position="21"/>
        <end position="155"/>
    </location>
</feature>
<evidence type="ECO:0008006" key="5">
    <source>
        <dbReference type="Google" id="ProtNLM"/>
    </source>
</evidence>
<accession>A0A0D8ZRC5</accession>
<gene>
    <name evidence="3" type="ORF">UH38_13360</name>
</gene>
<evidence type="ECO:0000256" key="1">
    <source>
        <dbReference type="SAM" id="MobiDB-lite"/>
    </source>
</evidence>
<dbReference type="RefSeq" id="WP_045055162.1">
    <property type="nucleotide sequence ID" value="NZ_CAWMDP010000056.1"/>
</dbReference>
<evidence type="ECO:0000256" key="2">
    <source>
        <dbReference type="SAM" id="SignalP"/>
    </source>
</evidence>
<organism evidence="3 4">
    <name type="scientific">Aliterella atlantica CENA595</name>
    <dbReference type="NCBI Taxonomy" id="1618023"/>
    <lineage>
        <taxon>Bacteria</taxon>
        <taxon>Bacillati</taxon>
        <taxon>Cyanobacteriota</taxon>
        <taxon>Cyanophyceae</taxon>
        <taxon>Chroococcidiopsidales</taxon>
        <taxon>Aliterellaceae</taxon>
        <taxon>Aliterella</taxon>
    </lineage>
</organism>
<dbReference type="EMBL" id="JYON01000013">
    <property type="protein sequence ID" value="KJH71270.1"/>
    <property type="molecule type" value="Genomic_DNA"/>
</dbReference>
<name>A0A0D8ZRC5_9CYAN</name>
<sequence>MKLVKTSLILFASLGLLGLAACNNEQTTDVKVSPSAQVETSPTTSNDQASVPQAGGQVVESGEYHLELVPEPEANGTHLDFYLQTGDNHQPIADAKVTAQVQSPDGKQQTLNLTYDVSGKHYAALLPEKAAGQYQVKITSDIKGEKVDGRFSFNL</sequence>
<feature type="region of interest" description="Disordered" evidence="1">
    <location>
        <begin position="32"/>
        <end position="55"/>
    </location>
</feature>
<feature type="compositionally biased region" description="Polar residues" evidence="1">
    <location>
        <begin position="32"/>
        <end position="51"/>
    </location>
</feature>
<feature type="signal peptide" evidence="2">
    <location>
        <begin position="1"/>
        <end position="20"/>
    </location>
</feature>
<evidence type="ECO:0000313" key="4">
    <source>
        <dbReference type="Proteomes" id="UP000032452"/>
    </source>
</evidence>
<dbReference type="PROSITE" id="PS51257">
    <property type="entry name" value="PROKAR_LIPOPROTEIN"/>
    <property type="match status" value="1"/>
</dbReference>
<reference evidence="3 4" key="1">
    <citation type="submission" date="2015-02" db="EMBL/GenBank/DDBJ databases">
        <title>Draft genome of a novel marine cyanobacterium (Chroococcales) isolated from South Atlantic Ocean.</title>
        <authorList>
            <person name="Rigonato J."/>
            <person name="Alvarenga D.O."/>
            <person name="Branco L.H."/>
            <person name="Varani A.M."/>
            <person name="Brandini F.P."/>
            <person name="Fiore M.F."/>
        </authorList>
    </citation>
    <scope>NUCLEOTIDE SEQUENCE [LARGE SCALE GENOMIC DNA]</scope>
    <source>
        <strain evidence="3 4">CENA595</strain>
    </source>
</reference>
<keyword evidence="4" id="KW-1185">Reference proteome</keyword>
<dbReference type="STRING" id="1618023.UH38_13360"/>